<keyword evidence="3" id="KW-1185">Reference proteome</keyword>
<sequence>MICGTRITLRPATPNDRRDIYLWLAASDVTASMMGPPIFPDVPIPTWDEFCDDYALHFFDGSRLDSGCSFIIEVDGEAVGHINYDGLDTERSLTELDIWMRSQDCCGHGYGTDAMVALMRHFHAKFAVETFIVRPSRRNQRAIRAYEKAGFQPSRLSIADQISTYGDGDYFDTITLECKISVSTDTAGLVCTIKGKILTIDVRNNP</sequence>
<feature type="domain" description="N-acetyltransferase" evidence="1">
    <location>
        <begin position="7"/>
        <end position="177"/>
    </location>
</feature>
<dbReference type="InterPro" id="IPR000182">
    <property type="entry name" value="GNAT_dom"/>
</dbReference>
<dbReference type="PROSITE" id="PS51186">
    <property type="entry name" value="GNAT"/>
    <property type="match status" value="1"/>
</dbReference>
<dbReference type="Proteomes" id="UP001235849">
    <property type="component" value="Unassembled WGS sequence"/>
</dbReference>
<dbReference type="PANTHER" id="PTHR43415:SF3">
    <property type="entry name" value="GNAT-FAMILY ACETYLTRANSFERASE"/>
    <property type="match status" value="1"/>
</dbReference>
<gene>
    <name evidence="2" type="ORF">PMG25_19540</name>
</gene>
<organism evidence="2 3">
    <name type="scientific">Roseofilum capinflatum BLCC-M114</name>
    <dbReference type="NCBI Taxonomy" id="3022440"/>
    <lineage>
        <taxon>Bacteria</taxon>
        <taxon>Bacillati</taxon>
        <taxon>Cyanobacteriota</taxon>
        <taxon>Cyanophyceae</taxon>
        <taxon>Desertifilales</taxon>
        <taxon>Desertifilaceae</taxon>
        <taxon>Roseofilum</taxon>
        <taxon>Roseofilum capinflatum</taxon>
    </lineage>
</organism>
<dbReference type="Gene3D" id="3.40.630.30">
    <property type="match status" value="1"/>
</dbReference>
<dbReference type="EMBL" id="JAQOSO010000101">
    <property type="protein sequence ID" value="MDJ1176281.1"/>
    <property type="molecule type" value="Genomic_DNA"/>
</dbReference>
<accession>A0ABT7BAV3</accession>
<dbReference type="InterPro" id="IPR016181">
    <property type="entry name" value="Acyl_CoA_acyltransferase"/>
</dbReference>
<dbReference type="RefSeq" id="WP_283768568.1">
    <property type="nucleotide sequence ID" value="NZ_JAQOSO010000101.1"/>
</dbReference>
<evidence type="ECO:0000259" key="1">
    <source>
        <dbReference type="PROSITE" id="PS51186"/>
    </source>
</evidence>
<evidence type="ECO:0000313" key="3">
    <source>
        <dbReference type="Proteomes" id="UP001235849"/>
    </source>
</evidence>
<comment type="caution">
    <text evidence="2">The sequence shown here is derived from an EMBL/GenBank/DDBJ whole genome shotgun (WGS) entry which is preliminary data.</text>
</comment>
<reference evidence="2 3" key="1">
    <citation type="submission" date="2023-01" db="EMBL/GenBank/DDBJ databases">
        <title>Novel diversity within Roseofilum (Cyanobacteria; Desertifilaceae) from marine benthic mats with descriptions of four novel species.</title>
        <authorList>
            <person name="Wang Y."/>
            <person name="Berthold D.E."/>
            <person name="Hu J."/>
            <person name="Lefler F.W."/>
            <person name="Laughinghouse H.D. IV."/>
        </authorList>
    </citation>
    <scope>NUCLEOTIDE SEQUENCE [LARGE SCALE GENOMIC DNA]</scope>
    <source>
        <strain evidence="2 3">BLCC-M114</strain>
    </source>
</reference>
<proteinExistence type="predicted"/>
<dbReference type="PANTHER" id="PTHR43415">
    <property type="entry name" value="SPERMIDINE N(1)-ACETYLTRANSFERASE"/>
    <property type="match status" value="1"/>
</dbReference>
<evidence type="ECO:0000313" key="2">
    <source>
        <dbReference type="EMBL" id="MDJ1176281.1"/>
    </source>
</evidence>
<dbReference type="SUPFAM" id="SSF55729">
    <property type="entry name" value="Acyl-CoA N-acyltransferases (Nat)"/>
    <property type="match status" value="1"/>
</dbReference>
<protein>
    <submittedName>
        <fullName evidence="2">GNAT family N-acetyltransferase</fullName>
    </submittedName>
</protein>
<name>A0ABT7BAV3_9CYAN</name>
<dbReference type="Pfam" id="PF13302">
    <property type="entry name" value="Acetyltransf_3"/>
    <property type="match status" value="1"/>
</dbReference>